<dbReference type="EMBL" id="SJZI01000043">
    <property type="protein sequence ID" value="TCJ13780.1"/>
    <property type="molecule type" value="Genomic_DNA"/>
</dbReference>
<feature type="domain" description="PKD" evidence="7">
    <location>
        <begin position="358"/>
        <end position="425"/>
    </location>
</feature>
<feature type="domain" description="PKD" evidence="7">
    <location>
        <begin position="29"/>
        <end position="103"/>
    </location>
</feature>
<feature type="domain" description="PKD" evidence="7">
    <location>
        <begin position="1062"/>
        <end position="1098"/>
    </location>
</feature>
<sequence>MRNYLLSLRRHALALILVLAGATAAQAQLRAGFTATPRSGCAPILVNFIDTSSGVPTSWRWDLGNNTISTQRSPSTTYLTPGTYTVRLVVTNATGSDSVAKVDYITVLPSPTVSFRGIDSIGCAPLTTAFTSSITSTGSTITSLLWDLGDGTSANTATATHVYNTPGQYNISLTATNAAGCSKTVDTPAYIKVGPKPVASFTNSNPGNCTLPFTVNFTATTPGAGNTYTWDFGDNSTGTGANPSHTYTAAGSYTVKMVVTSPYTCRDSVIKTALVQLGSTTAFTSNATICVGQNVAFTNNSVPTAVSQVWDFGDGTNSNNAVPVKSYATAGTYTITLTNTYSGGCTNSSTRTITVLPKPTIAFTADRTVACAAPLTVNFTSTVTNGGTYLWDFGDNTTSTQANPSHTYTAVGAYIVSLTVTNASGCSERLEKYNFIYIQKPQITLAGLPKGGCLPLQVNPVPTVTSIEPITSYAWNFGDGVGTSTQQNPTYTYNALGTYNVTLTVTTASGCTNTLVVSNAATIDPKPGPEFTNTPAQLCARMPVTFTNVSTGTNAGTFYHWEFGDGNSSGLQSPTHLYTDTGYFSVLLVVRNGQCIDSIRHNKAVRVLPPLANFDVSSLCADKMTRGFTDRSKVDVNLSPLTYEWHFGDGNTAAIPSPSHTYGATGTYPVMLVVVNGICRDTAAATVRIVNETANFSVSATTVCRNAPVDFTPTGINLANVSSFAWDFGDGTGSSVAGPVSHNYNLNNTYTVTLLVTDVNGCTSSFSRDITVRGPSASVTPLQTTQCLLPGGNPVTFNAAVVTDPGFPVVGYIWNFGDNGNLDSASTISATHTYSTPGVYAISLTIRDALGCVFNYSSAPDAVIISKPTVGFSSGDTITCTNRPITFTNTSTGNGPLQYDWHFGDNTTGTQQSPVHNYSATGIYGVKLIVTDAFGCKDSTDRPNYINISFPHASFSMRSYTANCPPLDDTIRNLSTDYLRSAWDFGDGSTSSLNSPFHRYSYAGSYNLKLTVTGPGGCTDDTTMVIDIKGPSGSFTYAPLKGCMPFTVDFAATTQHRDSIIWDYGDGNTWFTKSETASHVYSDTGNFQPRIILTDTSGCSVSIFGDEIVHSYKVYPKLDASLFNLCDSGVVNFSGLSASNDVLTGWQWDFGDGGSATVQHPSHNYTTPGTYTVTLTNTSQFGCTGTVSTQPITVHVSPKIAVVPPAAAACAPATFSFAGNVTRNVPGTLTWSWTFGNGNTSTAQNPTAQVYPVPNTYRIRALVTHSNGCTDSAFSDVLVRPLPVVDAGADVPLCRDSVFTLNPSGALTYVWDPNGTLSCLACPNPVASPTVNTTYWVTGTDAFGCSGRDFVRVTVRQPFPFIRPVLLDTMCAGARLQLDARGADIYQWSPRTYLNDSTLANPTITPDRDTVITYMLVARDSVGCRRDTAFTTIRVYPVPQINAGPDLTLAAGDTVRFRSTSSPDILTWRWVPTLGLNCNDCPQPVLRAVQSQLYRVLVRNEGGCTAFDDLQVTVTCGGGNVFMPNTFSPNGDGMNDKLYPRGTGIQSIKSLRIFNRWGQVVYERLNLKANNPLDGWDGTIKGVKAPSDVYVYTLEVLCVNNEVVPIKGDVTLIQ</sequence>
<keyword evidence="6" id="KW-0732">Signal</keyword>
<dbReference type="InterPro" id="IPR035986">
    <property type="entry name" value="PKD_dom_sf"/>
</dbReference>
<evidence type="ECO:0000256" key="5">
    <source>
        <dbReference type="ARBA" id="ARBA00023136"/>
    </source>
</evidence>
<feature type="signal peptide" evidence="6">
    <location>
        <begin position="1"/>
        <end position="27"/>
    </location>
</feature>
<evidence type="ECO:0000313" key="9">
    <source>
        <dbReference type="Proteomes" id="UP000295334"/>
    </source>
</evidence>
<keyword evidence="3" id="KW-0677">Repeat</keyword>
<evidence type="ECO:0000256" key="1">
    <source>
        <dbReference type="ARBA" id="ARBA00004141"/>
    </source>
</evidence>
<dbReference type="FunFam" id="2.60.40.10:FF:000270">
    <property type="entry name" value="Cell surface protein"/>
    <property type="match status" value="1"/>
</dbReference>
<feature type="domain" description="PKD" evidence="7">
    <location>
        <begin position="111"/>
        <end position="193"/>
    </location>
</feature>
<feature type="domain" description="PKD" evidence="7">
    <location>
        <begin position="983"/>
        <end position="1026"/>
    </location>
</feature>
<dbReference type="GO" id="GO:0006816">
    <property type="term" value="P:calcium ion transport"/>
    <property type="evidence" value="ECO:0007669"/>
    <property type="project" value="TreeGrafter"/>
</dbReference>
<feature type="domain" description="PKD" evidence="7">
    <location>
        <begin position="527"/>
        <end position="592"/>
    </location>
</feature>
<keyword evidence="5" id="KW-0472">Membrane</keyword>
<dbReference type="PANTHER" id="PTHR46730:SF4">
    <property type="entry name" value="POLYCYSTIC KIDNEY DISEASE PROTEIN 1-LIKE 1"/>
    <property type="match status" value="1"/>
</dbReference>
<dbReference type="SUPFAM" id="SSF49299">
    <property type="entry name" value="PKD domain"/>
    <property type="match status" value="15"/>
</dbReference>
<feature type="domain" description="PKD" evidence="7">
    <location>
        <begin position="723"/>
        <end position="779"/>
    </location>
</feature>
<accession>A0A4R1BA15</accession>
<proteinExistence type="predicted"/>
<dbReference type="InterPro" id="IPR000601">
    <property type="entry name" value="PKD_dom"/>
</dbReference>
<dbReference type="Pfam" id="PF18911">
    <property type="entry name" value="PKD_4"/>
    <property type="match status" value="15"/>
</dbReference>
<dbReference type="InterPro" id="IPR022409">
    <property type="entry name" value="PKD/Chitinase_dom"/>
</dbReference>
<dbReference type="InterPro" id="IPR026341">
    <property type="entry name" value="T9SS_type_B"/>
</dbReference>
<dbReference type="OrthoDB" id="7794186at2"/>
<evidence type="ECO:0000256" key="4">
    <source>
        <dbReference type="ARBA" id="ARBA00022989"/>
    </source>
</evidence>
<dbReference type="SMART" id="SM00089">
    <property type="entry name" value="PKD"/>
    <property type="match status" value="15"/>
</dbReference>
<name>A0A4R1BA15_9BACT</name>
<feature type="domain" description="PKD" evidence="7">
    <location>
        <begin position="198"/>
        <end position="261"/>
    </location>
</feature>
<protein>
    <submittedName>
        <fullName evidence="8">PKD domain-containing protein</fullName>
    </submittedName>
</protein>
<feature type="domain" description="PKD" evidence="7">
    <location>
        <begin position="278"/>
        <end position="355"/>
    </location>
</feature>
<keyword evidence="4" id="KW-1133">Transmembrane helix</keyword>
<evidence type="ECO:0000256" key="3">
    <source>
        <dbReference type="ARBA" id="ARBA00022737"/>
    </source>
</evidence>
<gene>
    <name evidence="8" type="ORF">EPD60_11845</name>
</gene>
<dbReference type="Proteomes" id="UP000295334">
    <property type="component" value="Unassembled WGS sequence"/>
</dbReference>
<dbReference type="GO" id="GO:0005886">
    <property type="term" value="C:plasma membrane"/>
    <property type="evidence" value="ECO:0007669"/>
    <property type="project" value="TreeGrafter"/>
</dbReference>
<dbReference type="PROSITE" id="PS50093">
    <property type="entry name" value="PKD"/>
    <property type="match status" value="15"/>
</dbReference>
<feature type="domain" description="PKD" evidence="7">
    <location>
        <begin position="468"/>
        <end position="510"/>
    </location>
</feature>
<evidence type="ECO:0000259" key="7">
    <source>
        <dbReference type="PROSITE" id="PS50093"/>
    </source>
</evidence>
<dbReference type="PANTHER" id="PTHR46730">
    <property type="entry name" value="POLYCYSTIN-1"/>
    <property type="match status" value="1"/>
</dbReference>
<reference evidence="8 9" key="1">
    <citation type="submission" date="2019-03" db="EMBL/GenBank/DDBJ databases">
        <authorList>
            <person name="Kim M.K.M."/>
        </authorList>
    </citation>
    <scope>NUCLEOTIDE SEQUENCE [LARGE SCALE GENOMIC DNA]</scope>
    <source>
        <strain evidence="8 9">17J68-12</strain>
    </source>
</reference>
<dbReference type="NCBIfam" id="TIGR04131">
    <property type="entry name" value="Bac_Flav_CTERM"/>
    <property type="match status" value="1"/>
</dbReference>
<comment type="subcellular location">
    <subcellularLocation>
        <location evidence="1">Membrane</location>
        <topology evidence="1">Multi-pass membrane protein</topology>
    </subcellularLocation>
</comment>
<keyword evidence="9" id="KW-1185">Reference proteome</keyword>
<dbReference type="GO" id="GO:0005261">
    <property type="term" value="F:monoatomic cation channel activity"/>
    <property type="evidence" value="ECO:0007669"/>
    <property type="project" value="TreeGrafter"/>
</dbReference>
<feature type="domain" description="PKD" evidence="7">
    <location>
        <begin position="639"/>
        <end position="696"/>
    </location>
</feature>
<dbReference type="CDD" id="cd00146">
    <property type="entry name" value="PKD"/>
    <property type="match status" value="14"/>
</dbReference>
<feature type="domain" description="PKD" evidence="7">
    <location>
        <begin position="795"/>
        <end position="851"/>
    </location>
</feature>
<dbReference type="RefSeq" id="WP_131449687.1">
    <property type="nucleotide sequence ID" value="NZ_SJZI01000043.1"/>
</dbReference>
<feature type="domain" description="PKD" evidence="7">
    <location>
        <begin position="868"/>
        <end position="935"/>
    </location>
</feature>
<evidence type="ECO:0000256" key="2">
    <source>
        <dbReference type="ARBA" id="ARBA00022692"/>
    </source>
</evidence>
<feature type="domain" description="PKD" evidence="7">
    <location>
        <begin position="1131"/>
        <end position="1189"/>
    </location>
</feature>
<keyword evidence="2" id="KW-0812">Transmembrane</keyword>
<feature type="chain" id="PRO_5020181202" evidence="6">
    <location>
        <begin position="28"/>
        <end position="1614"/>
    </location>
</feature>
<comment type="caution">
    <text evidence="8">The sequence shown here is derived from an EMBL/GenBank/DDBJ whole genome shotgun (WGS) entry which is preliminary data.</text>
</comment>
<feature type="domain" description="PKD" evidence="7">
    <location>
        <begin position="1198"/>
        <end position="1279"/>
    </location>
</feature>
<dbReference type="Gene3D" id="2.60.40.10">
    <property type="entry name" value="Immunoglobulins"/>
    <property type="match status" value="15"/>
</dbReference>
<dbReference type="Pfam" id="PF13585">
    <property type="entry name" value="CHU_C"/>
    <property type="match status" value="1"/>
</dbReference>
<evidence type="ECO:0000313" key="8">
    <source>
        <dbReference type="EMBL" id="TCJ13780.1"/>
    </source>
</evidence>
<organism evidence="8 9">
    <name type="scientific">Flaviaesturariibacter flavus</name>
    <dbReference type="NCBI Taxonomy" id="2502780"/>
    <lineage>
        <taxon>Bacteria</taxon>
        <taxon>Pseudomonadati</taxon>
        <taxon>Bacteroidota</taxon>
        <taxon>Chitinophagia</taxon>
        <taxon>Chitinophagales</taxon>
        <taxon>Chitinophagaceae</taxon>
        <taxon>Flaviaestuariibacter</taxon>
    </lineage>
</organism>
<evidence type="ECO:0000256" key="6">
    <source>
        <dbReference type="SAM" id="SignalP"/>
    </source>
</evidence>
<dbReference type="InterPro" id="IPR013783">
    <property type="entry name" value="Ig-like_fold"/>
</dbReference>